<gene>
    <name evidence="6" type="ORF">DFP72DRAFT_1031352</name>
</gene>
<dbReference type="PROSITE" id="PS51891">
    <property type="entry name" value="CENP_V_GFA"/>
    <property type="match status" value="1"/>
</dbReference>
<evidence type="ECO:0000256" key="4">
    <source>
        <dbReference type="ARBA" id="ARBA00023239"/>
    </source>
</evidence>
<comment type="similarity">
    <text evidence="1">Belongs to the Gfa family.</text>
</comment>
<dbReference type="SUPFAM" id="SSF51316">
    <property type="entry name" value="Mss4-like"/>
    <property type="match status" value="1"/>
</dbReference>
<dbReference type="PANTHER" id="PTHR33337">
    <property type="entry name" value="GFA DOMAIN-CONTAINING PROTEIN"/>
    <property type="match status" value="1"/>
</dbReference>
<keyword evidence="3" id="KW-0862">Zinc</keyword>
<comment type="caution">
    <text evidence="6">The sequence shown here is derived from an EMBL/GenBank/DDBJ whole genome shotgun (WGS) entry which is preliminary data.</text>
</comment>
<dbReference type="GO" id="GO:0046872">
    <property type="term" value="F:metal ion binding"/>
    <property type="evidence" value="ECO:0007669"/>
    <property type="project" value="UniProtKB-KW"/>
</dbReference>
<dbReference type="Pfam" id="PF04828">
    <property type="entry name" value="GFA"/>
    <property type="match status" value="1"/>
</dbReference>
<evidence type="ECO:0000256" key="3">
    <source>
        <dbReference type="ARBA" id="ARBA00022833"/>
    </source>
</evidence>
<dbReference type="Proteomes" id="UP000521943">
    <property type="component" value="Unassembled WGS sequence"/>
</dbReference>
<dbReference type="GO" id="GO:0016846">
    <property type="term" value="F:carbon-sulfur lyase activity"/>
    <property type="evidence" value="ECO:0007669"/>
    <property type="project" value="InterPro"/>
</dbReference>
<keyword evidence="7" id="KW-1185">Reference proteome</keyword>
<evidence type="ECO:0000313" key="7">
    <source>
        <dbReference type="Proteomes" id="UP000521943"/>
    </source>
</evidence>
<feature type="domain" description="CENP-V/GFA" evidence="5">
    <location>
        <begin position="9"/>
        <end position="120"/>
    </location>
</feature>
<keyword evidence="4" id="KW-0456">Lyase</keyword>
<dbReference type="InterPro" id="IPR006913">
    <property type="entry name" value="CENP-V/GFA"/>
</dbReference>
<sequence length="155" mass="17823">MASNEEIVTTGGCFCGAARYQVKGRPIRAAYCHCTLCQRFNAAAFIHTIHWEPTAFSWTHSATPEDVLDFYHVAHKPWKKRYRCKTCGVAIANENTNTGKWSVWGAQLDRDEHARIRNWDVVKPTAHWFYETRMLDVDDALGKWAGYENESQRLG</sequence>
<evidence type="ECO:0000313" key="6">
    <source>
        <dbReference type="EMBL" id="KAF6760707.1"/>
    </source>
</evidence>
<name>A0A8H6IAE2_9AGAR</name>
<proteinExistence type="inferred from homology"/>
<evidence type="ECO:0000256" key="1">
    <source>
        <dbReference type="ARBA" id="ARBA00005495"/>
    </source>
</evidence>
<dbReference type="Gene3D" id="3.90.1590.10">
    <property type="entry name" value="glutathione-dependent formaldehyde- activating enzyme (gfa)"/>
    <property type="match status" value="1"/>
</dbReference>
<dbReference type="OrthoDB" id="9970124at2759"/>
<keyword evidence="2" id="KW-0479">Metal-binding</keyword>
<organism evidence="6 7">
    <name type="scientific">Ephemerocybe angulata</name>
    <dbReference type="NCBI Taxonomy" id="980116"/>
    <lineage>
        <taxon>Eukaryota</taxon>
        <taxon>Fungi</taxon>
        <taxon>Dikarya</taxon>
        <taxon>Basidiomycota</taxon>
        <taxon>Agaricomycotina</taxon>
        <taxon>Agaricomycetes</taxon>
        <taxon>Agaricomycetidae</taxon>
        <taxon>Agaricales</taxon>
        <taxon>Agaricineae</taxon>
        <taxon>Psathyrellaceae</taxon>
        <taxon>Ephemerocybe</taxon>
    </lineage>
</organism>
<accession>A0A8H6IAE2</accession>
<dbReference type="EMBL" id="JACGCI010000011">
    <property type="protein sequence ID" value="KAF6760707.1"/>
    <property type="molecule type" value="Genomic_DNA"/>
</dbReference>
<protein>
    <submittedName>
        <fullName evidence="6">Mss4-like protein</fullName>
    </submittedName>
</protein>
<dbReference type="PANTHER" id="PTHR33337:SF40">
    <property type="entry name" value="CENP-V_GFA DOMAIN-CONTAINING PROTEIN-RELATED"/>
    <property type="match status" value="1"/>
</dbReference>
<evidence type="ECO:0000256" key="2">
    <source>
        <dbReference type="ARBA" id="ARBA00022723"/>
    </source>
</evidence>
<evidence type="ECO:0000259" key="5">
    <source>
        <dbReference type="PROSITE" id="PS51891"/>
    </source>
</evidence>
<dbReference type="InterPro" id="IPR011057">
    <property type="entry name" value="Mss4-like_sf"/>
</dbReference>
<reference evidence="6 7" key="1">
    <citation type="submission" date="2020-07" db="EMBL/GenBank/DDBJ databases">
        <title>Comparative genomics of pyrophilous fungi reveals a link between fire events and developmental genes.</title>
        <authorList>
            <consortium name="DOE Joint Genome Institute"/>
            <person name="Steindorff A.S."/>
            <person name="Carver A."/>
            <person name="Calhoun S."/>
            <person name="Stillman K."/>
            <person name="Liu H."/>
            <person name="Lipzen A."/>
            <person name="Pangilinan J."/>
            <person name="Labutti K."/>
            <person name="Bruns T.D."/>
            <person name="Grigoriev I.V."/>
        </authorList>
    </citation>
    <scope>NUCLEOTIDE SEQUENCE [LARGE SCALE GENOMIC DNA]</scope>
    <source>
        <strain evidence="6 7">CBS 144469</strain>
    </source>
</reference>
<dbReference type="AlphaFoldDB" id="A0A8H6IAE2"/>